<reference evidence="2" key="1">
    <citation type="submission" date="2015-01" db="EMBL/GenBank/DDBJ databases">
        <authorList>
            <person name="Manzoor Shahid"/>
            <person name="Zubair Saima"/>
        </authorList>
    </citation>
    <scope>NUCLEOTIDE SEQUENCE [LARGE SCALE GENOMIC DNA]</scope>
    <source>
        <strain evidence="2">V1</strain>
    </source>
</reference>
<dbReference type="EMBL" id="CDNC01000034">
    <property type="protein sequence ID" value="CEM62704.1"/>
    <property type="molecule type" value="Genomic_DNA"/>
</dbReference>
<evidence type="ECO:0000313" key="1">
    <source>
        <dbReference type="EMBL" id="CEM62704.1"/>
    </source>
</evidence>
<accession>A0A0B7GVJ1</accession>
<proteinExistence type="predicted"/>
<evidence type="ECO:0000313" key="2">
    <source>
        <dbReference type="Proteomes" id="UP000042527"/>
    </source>
</evidence>
<gene>
    <name evidence="1" type="ORF">TPHV1_40207</name>
</gene>
<dbReference type="AlphaFoldDB" id="A0A0B7GVJ1"/>
<sequence>MELSNGGQFTIVMLKSAVPIVDTPICITGKLITKRCTTFGNILTTFSLWCIFSFKRSRQIRENIKPQRP</sequence>
<name>A0A0B7GVJ1_TREPH</name>
<protein>
    <submittedName>
        <fullName evidence="1">Uncharacterized protein</fullName>
    </submittedName>
</protein>
<keyword evidence="2" id="KW-1185">Reference proteome</keyword>
<dbReference type="Proteomes" id="UP000042527">
    <property type="component" value="Unassembled WGS sequence"/>
</dbReference>
<organism evidence="1 2">
    <name type="scientific">Treponema phagedenis</name>
    <dbReference type="NCBI Taxonomy" id="162"/>
    <lineage>
        <taxon>Bacteria</taxon>
        <taxon>Pseudomonadati</taxon>
        <taxon>Spirochaetota</taxon>
        <taxon>Spirochaetia</taxon>
        <taxon>Spirochaetales</taxon>
        <taxon>Treponemataceae</taxon>
        <taxon>Treponema</taxon>
    </lineage>
</organism>